<evidence type="ECO:0000313" key="5">
    <source>
        <dbReference type="Proteomes" id="UP000177626"/>
    </source>
</evidence>
<feature type="coiled-coil region" evidence="1">
    <location>
        <begin position="460"/>
        <end position="546"/>
    </location>
</feature>
<feature type="coiled-coil region" evidence="1">
    <location>
        <begin position="167"/>
        <end position="222"/>
    </location>
</feature>
<comment type="caution">
    <text evidence="4">The sequence shown here is derived from an EMBL/GenBank/DDBJ whole genome shotgun (WGS) entry which is preliminary data.</text>
</comment>
<dbReference type="AlphaFoldDB" id="A0A1G2C0Q2"/>
<evidence type="ECO:0000256" key="2">
    <source>
        <dbReference type="SAM" id="MobiDB-lite"/>
    </source>
</evidence>
<dbReference type="SUPFAM" id="SSF52540">
    <property type="entry name" value="P-loop containing nucleoside triphosphate hydrolases"/>
    <property type="match status" value="1"/>
</dbReference>
<proteinExistence type="predicted"/>
<evidence type="ECO:0000313" key="4">
    <source>
        <dbReference type="EMBL" id="OGY94806.1"/>
    </source>
</evidence>
<sequence length="858" mass="97444">MYLEKLEIQGFKSFANPSTLVFNRDLTAIVGPNGSGKSNIADAVRWVLGEQSVKTLRGKKSEDVIFAGSDKKNKLGFAQVNLYLNNQDKQADVDYEQIIITRKVARDGETEYLINNNKVRLFDVQLLLAKANFGQRTYSVIGQGMIDSVLVSSAQERKDFFDEATGVKQFQIKKNQALNKLANAKENLEQTAKILAELEPRLKSLTRQVKRLEKRESLSKELRELQTEYYSFLKGNLEQDMSERKVVFTKAQQQVADLNQQLIELQTKLEHEEKGVSRQDSFEALRDNLEQLQRELNTFLKEKTILEGRSDLKLMSAGQADVVWLKQRIDNLKNDVNKNSLLIKDKNNKLKSSREEVELLEHKRENILAEFSKLEDSLLNNEHNLSPEQMNSTVENILNQQKDFQRTLEALENLEDLPKLRKICQAITDSLGHLFTKIKVSREDDKKTWQAEFNKMLSSKDNLVSEISEARTKLAILASELQSLEAQLSKDQAELEKLEQDKQALLANADSGDENKKQLAILESKIKEKNQEIKGIEKQIKDFNQAEEGKKRFLVDAQKKFREVQANFNSRSSQLNEIKVVLARLETRAEELEREISEELPSFVSRAVKDINTSETKEQISRLKNQLSVIGGIDEIVVEEYQEVNERYTFLKEQSDDLSEAIGHLEKIIKDLEEAIAEQFDQAFKNINTLFNQYFKKLFSGGRAELILDITEVKKSKQATVEEGEETEETDDSEETEIKKQYGIEIKATPPGKRLTGINMLSGGEKALTSIALISAIIANNPSPFVVLDEVDAALDEANSIRFSEILAELSSKTQFVAITHNRATMHHAKIIYGVTMGDDGISKLLSINFAQADELAA</sequence>
<dbReference type="Gene3D" id="3.40.50.300">
    <property type="entry name" value="P-loop containing nucleotide triphosphate hydrolases"/>
    <property type="match status" value="2"/>
</dbReference>
<name>A0A1G2C0Q2_9BACT</name>
<feature type="domain" description="RecF/RecN/SMC N-terminal" evidence="3">
    <location>
        <begin position="2"/>
        <end position="843"/>
    </location>
</feature>
<organism evidence="4 5">
    <name type="scientific">Candidatus Komeilibacteria bacterium RIFOXYC1_FULL_37_11</name>
    <dbReference type="NCBI Taxonomy" id="1798555"/>
    <lineage>
        <taxon>Bacteria</taxon>
        <taxon>Candidatus Komeiliibacteriota</taxon>
    </lineage>
</organism>
<protein>
    <recommendedName>
        <fullName evidence="3">RecF/RecN/SMC N-terminal domain-containing protein</fullName>
    </recommendedName>
</protein>
<dbReference type="InterPro" id="IPR027417">
    <property type="entry name" value="P-loop_NTPase"/>
</dbReference>
<feature type="coiled-coil region" evidence="1">
    <location>
        <begin position="248"/>
        <end position="309"/>
    </location>
</feature>
<gene>
    <name evidence="4" type="ORF">A2406_03170</name>
</gene>
<feature type="coiled-coil region" evidence="1">
    <location>
        <begin position="641"/>
        <end position="682"/>
    </location>
</feature>
<dbReference type="InterPro" id="IPR003395">
    <property type="entry name" value="RecF/RecN/SMC_N"/>
</dbReference>
<reference evidence="4 5" key="1">
    <citation type="journal article" date="2016" name="Nat. Commun.">
        <title>Thousands of microbial genomes shed light on interconnected biogeochemical processes in an aquifer system.</title>
        <authorList>
            <person name="Anantharaman K."/>
            <person name="Brown C.T."/>
            <person name="Hug L.A."/>
            <person name="Sharon I."/>
            <person name="Castelle C.J."/>
            <person name="Probst A.J."/>
            <person name="Thomas B.C."/>
            <person name="Singh A."/>
            <person name="Wilkins M.J."/>
            <person name="Karaoz U."/>
            <person name="Brodie E.L."/>
            <person name="Williams K.H."/>
            <person name="Hubbard S.S."/>
            <person name="Banfield J.F."/>
        </authorList>
    </citation>
    <scope>NUCLEOTIDE SEQUENCE [LARGE SCALE GENOMIC DNA]</scope>
</reference>
<accession>A0A1G2C0Q2</accession>
<evidence type="ECO:0000259" key="3">
    <source>
        <dbReference type="Pfam" id="PF02463"/>
    </source>
</evidence>
<dbReference type="PANTHER" id="PTHR43977">
    <property type="entry name" value="STRUCTURAL MAINTENANCE OF CHROMOSOMES PROTEIN 3"/>
    <property type="match status" value="1"/>
</dbReference>
<feature type="coiled-coil region" evidence="1">
    <location>
        <begin position="343"/>
        <end position="417"/>
    </location>
</feature>
<dbReference type="EMBL" id="MHKQ01000003">
    <property type="protein sequence ID" value="OGY94806.1"/>
    <property type="molecule type" value="Genomic_DNA"/>
</dbReference>
<keyword evidence="1" id="KW-0175">Coiled coil</keyword>
<feature type="compositionally biased region" description="Acidic residues" evidence="2">
    <location>
        <begin position="722"/>
        <end position="735"/>
    </location>
</feature>
<evidence type="ECO:0000256" key="1">
    <source>
        <dbReference type="SAM" id="Coils"/>
    </source>
</evidence>
<dbReference type="Gene3D" id="1.10.287.1490">
    <property type="match status" value="1"/>
</dbReference>
<feature type="region of interest" description="Disordered" evidence="2">
    <location>
        <begin position="718"/>
        <end position="737"/>
    </location>
</feature>
<dbReference type="Proteomes" id="UP000177626">
    <property type="component" value="Unassembled WGS sequence"/>
</dbReference>
<dbReference type="Pfam" id="PF02463">
    <property type="entry name" value="SMC_N"/>
    <property type="match status" value="1"/>
</dbReference>